<dbReference type="InterPro" id="IPR009772">
    <property type="entry name" value="CDC123"/>
</dbReference>
<gene>
    <name evidence="2" type="ORF">GCM10007927_23880</name>
</gene>
<dbReference type="PANTHER" id="PTHR15323:SF6">
    <property type="entry name" value="CELL DIVISION CYCLE PROTEIN 123 HOMOLOG"/>
    <property type="match status" value="1"/>
</dbReference>
<reference evidence="2" key="1">
    <citation type="journal article" date="2014" name="Int. J. Syst. Evol. Microbiol.">
        <title>Complete genome of a new Firmicutes species belonging to the dominant human colonic microbiota ('Ruminococcus bicirculans') reveals two chromosomes and a selective capacity to utilize plant glucans.</title>
        <authorList>
            <consortium name="NISC Comparative Sequencing Program"/>
            <person name="Wegmann U."/>
            <person name="Louis P."/>
            <person name="Goesmann A."/>
            <person name="Henrissat B."/>
            <person name="Duncan S.H."/>
            <person name="Flint H.J."/>
        </authorList>
    </citation>
    <scope>NUCLEOTIDE SEQUENCE</scope>
    <source>
        <strain evidence="2">NBRC 109915</strain>
    </source>
</reference>
<name>A0ABQ5VKF6_9RHOB</name>
<dbReference type="EMBL" id="BSNL01000001">
    <property type="protein sequence ID" value="GLQ27585.1"/>
    <property type="molecule type" value="Genomic_DNA"/>
</dbReference>
<sequence>MEQWPQPLHDVSFRVEQIELSELQANVLLAFTRPVQRERKPPAEDFISEELRDTVEIALGDFGQVLPRLGLLSFKRPREPVKPVSSFETFLDCVLSPNARVHSILRSALRNDFACIMYLREWHDIPNYAEFRVFVKDRKIIGISQYNCTVKYPEIASQADLLAGRIADFVTSIAGSLPVDDAIVDVAVEPNMRLIDINPFLRNTDPCLFSWSNGGDFDQTFRFVR</sequence>
<evidence type="ECO:0000313" key="2">
    <source>
        <dbReference type="EMBL" id="GLQ27585.1"/>
    </source>
</evidence>
<evidence type="ECO:0000313" key="3">
    <source>
        <dbReference type="Proteomes" id="UP001161388"/>
    </source>
</evidence>
<protein>
    <recommendedName>
        <fullName evidence="4">ATP-grasp domain-containing protein</fullName>
    </recommendedName>
</protein>
<evidence type="ECO:0000256" key="1">
    <source>
        <dbReference type="ARBA" id="ARBA00011047"/>
    </source>
</evidence>
<comment type="caution">
    <text evidence="2">The sequence shown here is derived from an EMBL/GenBank/DDBJ whole genome shotgun (WGS) entry which is preliminary data.</text>
</comment>
<dbReference type="Pfam" id="PF07065">
    <property type="entry name" value="D123"/>
    <property type="match status" value="1"/>
</dbReference>
<keyword evidence="3" id="KW-1185">Reference proteome</keyword>
<reference evidence="2" key="2">
    <citation type="submission" date="2023-01" db="EMBL/GenBank/DDBJ databases">
        <title>Draft genome sequence of Sulfitobacter pacificus strain NBRC 109915.</title>
        <authorList>
            <person name="Sun Q."/>
            <person name="Mori K."/>
        </authorList>
    </citation>
    <scope>NUCLEOTIDE SEQUENCE</scope>
    <source>
        <strain evidence="2">NBRC 109915</strain>
    </source>
</reference>
<dbReference type="PANTHER" id="PTHR15323">
    <property type="entry name" value="D123 PROTEIN"/>
    <property type="match status" value="1"/>
</dbReference>
<accession>A0ABQ5VKF6</accession>
<comment type="similarity">
    <text evidence="1">Belongs to the CDC123 family.</text>
</comment>
<proteinExistence type="inferred from homology"/>
<evidence type="ECO:0008006" key="4">
    <source>
        <dbReference type="Google" id="ProtNLM"/>
    </source>
</evidence>
<dbReference type="RefSeq" id="WP_284373702.1">
    <property type="nucleotide sequence ID" value="NZ_BSNL01000001.1"/>
</dbReference>
<dbReference type="Proteomes" id="UP001161388">
    <property type="component" value="Unassembled WGS sequence"/>
</dbReference>
<organism evidence="2 3">
    <name type="scientific">Sulfitobacter pacificus</name>
    <dbReference type="NCBI Taxonomy" id="1499314"/>
    <lineage>
        <taxon>Bacteria</taxon>
        <taxon>Pseudomonadati</taxon>
        <taxon>Pseudomonadota</taxon>
        <taxon>Alphaproteobacteria</taxon>
        <taxon>Rhodobacterales</taxon>
        <taxon>Roseobacteraceae</taxon>
        <taxon>Sulfitobacter</taxon>
    </lineage>
</organism>